<gene>
    <name evidence="2" type="ORF">CLV71_1046</name>
</gene>
<dbReference type="EMBL" id="SOCP01000004">
    <property type="protein sequence ID" value="TDV53538.1"/>
    <property type="molecule type" value="Genomic_DNA"/>
</dbReference>
<sequence>MVAILAAVFFAVALIMDLADTSAALGPSVFITAGLLCLALHHAGIGTRRPVRNGRRWSYRR</sequence>
<keyword evidence="1" id="KW-0812">Transmembrane</keyword>
<proteinExistence type="predicted"/>
<reference evidence="2 3" key="1">
    <citation type="submission" date="2019-03" db="EMBL/GenBank/DDBJ databases">
        <title>Genomic Encyclopedia of Archaeal and Bacterial Type Strains, Phase II (KMG-II): from individual species to whole genera.</title>
        <authorList>
            <person name="Goeker M."/>
        </authorList>
    </citation>
    <scope>NUCLEOTIDE SEQUENCE [LARGE SCALE GENOMIC DNA]</scope>
    <source>
        <strain evidence="2 3">DSM 45499</strain>
    </source>
</reference>
<comment type="caution">
    <text evidence="2">The sequence shown here is derived from an EMBL/GenBank/DDBJ whole genome shotgun (WGS) entry which is preliminary data.</text>
</comment>
<dbReference type="RefSeq" id="WP_133902595.1">
    <property type="nucleotide sequence ID" value="NZ_SOCP01000004.1"/>
</dbReference>
<evidence type="ECO:0000256" key="1">
    <source>
        <dbReference type="SAM" id="Phobius"/>
    </source>
</evidence>
<keyword evidence="1" id="KW-1133">Transmembrane helix</keyword>
<name>A0A4R7VV96_9PSEU</name>
<protein>
    <submittedName>
        <fullName evidence="2">Uncharacterized protein</fullName>
    </submittedName>
</protein>
<evidence type="ECO:0000313" key="2">
    <source>
        <dbReference type="EMBL" id="TDV53538.1"/>
    </source>
</evidence>
<accession>A0A4R7VV96</accession>
<evidence type="ECO:0000313" key="3">
    <source>
        <dbReference type="Proteomes" id="UP000294927"/>
    </source>
</evidence>
<keyword evidence="3" id="KW-1185">Reference proteome</keyword>
<dbReference type="AlphaFoldDB" id="A0A4R7VV96"/>
<organism evidence="2 3">
    <name type="scientific">Actinophytocola oryzae</name>
    <dbReference type="NCBI Taxonomy" id="502181"/>
    <lineage>
        <taxon>Bacteria</taxon>
        <taxon>Bacillati</taxon>
        <taxon>Actinomycetota</taxon>
        <taxon>Actinomycetes</taxon>
        <taxon>Pseudonocardiales</taxon>
        <taxon>Pseudonocardiaceae</taxon>
    </lineage>
</organism>
<dbReference type="Proteomes" id="UP000294927">
    <property type="component" value="Unassembled WGS sequence"/>
</dbReference>
<feature type="transmembrane region" description="Helical" evidence="1">
    <location>
        <begin position="29"/>
        <end position="47"/>
    </location>
</feature>
<keyword evidence="1" id="KW-0472">Membrane</keyword>